<protein>
    <submittedName>
        <fullName evidence="1">Uncharacterized protein</fullName>
    </submittedName>
</protein>
<comment type="caution">
    <text evidence="1">The sequence shown here is derived from an EMBL/GenBank/DDBJ whole genome shotgun (WGS) entry which is preliminary data.</text>
</comment>
<reference evidence="1 2" key="1">
    <citation type="submission" date="2019-11" db="EMBL/GenBank/DDBJ databases">
        <title>Metabolism of dissolved organic matter in forest soils.</title>
        <authorList>
            <person name="Cyle K.T."/>
            <person name="Wilhelm R.C."/>
            <person name="Martinez C.E."/>
        </authorList>
    </citation>
    <scope>NUCLEOTIDE SEQUENCE [LARGE SCALE GENOMIC DNA]</scope>
    <source>
        <strain evidence="1 2">5N</strain>
    </source>
</reference>
<organism evidence="1 2">
    <name type="scientific">Paraburkholderia elongata</name>
    <dbReference type="NCBI Taxonomy" id="2675747"/>
    <lineage>
        <taxon>Bacteria</taxon>
        <taxon>Pseudomonadati</taxon>
        <taxon>Pseudomonadota</taxon>
        <taxon>Betaproteobacteria</taxon>
        <taxon>Burkholderiales</taxon>
        <taxon>Burkholderiaceae</taxon>
        <taxon>Paraburkholderia</taxon>
    </lineage>
</organism>
<accession>A0A972NSF9</accession>
<keyword evidence="2" id="KW-1185">Reference proteome</keyword>
<dbReference type="AlphaFoldDB" id="A0A972NSF9"/>
<dbReference type="RefSeq" id="WP_172169377.1">
    <property type="nucleotide sequence ID" value="NZ_WOEZ01000139.1"/>
</dbReference>
<name>A0A972NSF9_9BURK</name>
<evidence type="ECO:0000313" key="1">
    <source>
        <dbReference type="EMBL" id="NPT57759.1"/>
    </source>
</evidence>
<evidence type="ECO:0000313" key="2">
    <source>
        <dbReference type="Proteomes" id="UP000655523"/>
    </source>
</evidence>
<dbReference type="EMBL" id="WOEZ01000139">
    <property type="protein sequence ID" value="NPT57759.1"/>
    <property type="molecule type" value="Genomic_DNA"/>
</dbReference>
<gene>
    <name evidence="1" type="ORF">GNZ13_25135</name>
</gene>
<proteinExistence type="predicted"/>
<sequence length="46" mass="5091">MSYTAPVKGVLFVINEIVHFDPVSALPGFEEFQNRQGQSIHSVITS</sequence>
<dbReference type="Proteomes" id="UP000655523">
    <property type="component" value="Unassembled WGS sequence"/>
</dbReference>